<gene>
    <name evidence="2" type="ORF">PPRIM_AZ9-3.1.T0170365</name>
</gene>
<keyword evidence="1" id="KW-0175">Coiled coil</keyword>
<protein>
    <submittedName>
        <fullName evidence="2">Uncharacterized protein</fullName>
    </submittedName>
</protein>
<dbReference type="AlphaFoldDB" id="A0A8S1K6Z2"/>
<comment type="caution">
    <text evidence="2">The sequence shown here is derived from an EMBL/GenBank/DDBJ whole genome shotgun (WGS) entry which is preliminary data.</text>
</comment>
<evidence type="ECO:0000313" key="3">
    <source>
        <dbReference type="Proteomes" id="UP000688137"/>
    </source>
</evidence>
<accession>A0A8S1K6Z2</accession>
<keyword evidence="3" id="KW-1185">Reference proteome</keyword>
<feature type="coiled-coil region" evidence="1">
    <location>
        <begin position="145"/>
        <end position="323"/>
    </location>
</feature>
<name>A0A8S1K6Z2_PARPR</name>
<dbReference type="OMA" id="IKVIYEW"/>
<proteinExistence type="predicted"/>
<reference evidence="2" key="1">
    <citation type="submission" date="2021-01" db="EMBL/GenBank/DDBJ databases">
        <authorList>
            <consortium name="Genoscope - CEA"/>
            <person name="William W."/>
        </authorList>
    </citation>
    <scope>NUCLEOTIDE SEQUENCE</scope>
</reference>
<evidence type="ECO:0000313" key="2">
    <source>
        <dbReference type="EMBL" id="CAD8051049.1"/>
    </source>
</evidence>
<dbReference type="EMBL" id="CAJJDM010000012">
    <property type="protein sequence ID" value="CAD8051049.1"/>
    <property type="molecule type" value="Genomic_DNA"/>
</dbReference>
<organism evidence="2 3">
    <name type="scientific">Paramecium primaurelia</name>
    <dbReference type="NCBI Taxonomy" id="5886"/>
    <lineage>
        <taxon>Eukaryota</taxon>
        <taxon>Sar</taxon>
        <taxon>Alveolata</taxon>
        <taxon>Ciliophora</taxon>
        <taxon>Intramacronucleata</taxon>
        <taxon>Oligohymenophorea</taxon>
        <taxon>Peniculida</taxon>
        <taxon>Parameciidae</taxon>
        <taxon>Paramecium</taxon>
    </lineage>
</organism>
<dbReference type="Proteomes" id="UP000688137">
    <property type="component" value="Unassembled WGS sequence"/>
</dbReference>
<evidence type="ECO:0000256" key="1">
    <source>
        <dbReference type="SAM" id="Coils"/>
    </source>
</evidence>
<sequence length="399" mass="47679">MCQEAILTWFKKILNINCGTLYIDLIDGIIVEKLLNQFNQEYFPIKAEQYSDSQFVFNYARIKSLIENMSNFNSTLQVITPLKIVEGNDENELNKFVFNIIKVIYEWDKAKEALTYLRNDQIQYILDFFNKEEFGYQQQILYKQLIEYETINNKQEIEINQLQSKISLLETNIQKLQNEQSNLKEENISLKNQIEKLQMNELGQNQDITINFLKQECLNLQLIINNLEKRNELQQQQIQILIQFEQKSKDLEQELQNQQNKKIIIDELQEQNQILKEQVKVYDNYSKVQKENLNFINYNTTNHIQCEQEILKLKNIITQQEQQIKNQFQIKQYTQETPKIPKPKVNCLSEQKQKKPTCFDDKLQKQNDMLRQIISKFEIQQQSTLHSLNKTQRGKSLNN</sequence>